<dbReference type="Pfam" id="PF04784">
    <property type="entry name" value="DUF547"/>
    <property type="match status" value="1"/>
</dbReference>
<dbReference type="CDD" id="cd00174">
    <property type="entry name" value="SH3"/>
    <property type="match status" value="1"/>
</dbReference>
<dbReference type="SUPFAM" id="SSF50044">
    <property type="entry name" value="SH3-domain"/>
    <property type="match status" value="1"/>
</dbReference>
<dbReference type="InterPro" id="IPR006869">
    <property type="entry name" value="DUF547"/>
</dbReference>
<accession>A0A7S4JJX8</accession>
<dbReference type="InterPro" id="IPR001452">
    <property type="entry name" value="SH3_domain"/>
</dbReference>
<feature type="region of interest" description="Disordered" evidence="3">
    <location>
        <begin position="81"/>
        <end position="106"/>
    </location>
</feature>
<evidence type="ECO:0000313" key="6">
    <source>
        <dbReference type="EMBL" id="CAE2265926.1"/>
    </source>
</evidence>
<evidence type="ECO:0008006" key="7">
    <source>
        <dbReference type="Google" id="ProtNLM"/>
    </source>
</evidence>
<evidence type="ECO:0000256" key="1">
    <source>
        <dbReference type="ARBA" id="ARBA00022443"/>
    </source>
</evidence>
<dbReference type="GO" id="GO:0035556">
    <property type="term" value="P:intracellular signal transduction"/>
    <property type="evidence" value="ECO:0007669"/>
    <property type="project" value="InterPro"/>
</dbReference>
<dbReference type="PROSITE" id="PS50002">
    <property type="entry name" value="SH3"/>
    <property type="match status" value="1"/>
</dbReference>
<sequence>MAASYETAVALEDYTPQNDDEIALVKGEKVMIRAFNNNAHTAQGENEKGEVGWFPECKIAVQVQQVNALDFLAASMTNSTDKKQATISPRVDTSSLTEKRRQHSERLSTFLTQKPPRKLLVDKNILTQASDSEDIKVAQEAVMKEKESKRAKLEKFYLTKMDPKKKKDKDAKEMPEKELDALIQMMLDIPTEKKKDKIGFSGKVLAEWLTENNYAEGKNDVQALCNMLLNRLVIYETSDRTNTKFSPKDFYNLSCKNVEFGAMNLDKVWGADDAGDALTLSVDLLTNLMKYMQKKKLDFGNMRTDPQFVKIGLQMTALQKCNLDSLTYGSKEAFWINLYNIMVLFVYCRLCPPASRSDRQLIHDKCYFTVARAHYSLTEVRENVILGLNQFPAKDKRSTSTIDEKDKNRKALFVFGLPDGTEATPGFYVYNAATLESKLKEAAMVFLENKLVVDDTDLKIKCPRLVRTFKQFGIKDQDAIKLLSGWVLPWRSKIMIEQPGFELDIDSTSSQEPCYLFDSTVVGEE</sequence>
<dbReference type="Gene3D" id="2.30.30.40">
    <property type="entry name" value="SH3 Domains"/>
    <property type="match status" value="1"/>
</dbReference>
<dbReference type="InterPro" id="IPR036028">
    <property type="entry name" value="SH3-like_dom_sf"/>
</dbReference>
<organism evidence="6">
    <name type="scientific">Paramoeba aestuarina</name>
    <dbReference type="NCBI Taxonomy" id="180227"/>
    <lineage>
        <taxon>Eukaryota</taxon>
        <taxon>Amoebozoa</taxon>
        <taxon>Discosea</taxon>
        <taxon>Flabellinia</taxon>
        <taxon>Dactylopodida</taxon>
        <taxon>Paramoebidae</taxon>
        <taxon>Paramoeba</taxon>
    </lineage>
</organism>
<evidence type="ECO:0000259" key="5">
    <source>
        <dbReference type="PROSITE" id="PS50186"/>
    </source>
</evidence>
<dbReference type="EMBL" id="HBKR01001261">
    <property type="protein sequence ID" value="CAE2265926.1"/>
    <property type="molecule type" value="Transcribed_RNA"/>
</dbReference>
<dbReference type="Pfam" id="PF00018">
    <property type="entry name" value="SH3_1"/>
    <property type="match status" value="1"/>
</dbReference>
<feature type="compositionally biased region" description="Polar residues" evidence="3">
    <location>
        <begin position="81"/>
        <end position="96"/>
    </location>
</feature>
<dbReference type="PANTHER" id="PTHR46361">
    <property type="entry name" value="ELECTRON CARRIER/ PROTEIN DISULFIDE OXIDOREDUCTASE"/>
    <property type="match status" value="1"/>
</dbReference>
<evidence type="ECO:0000256" key="3">
    <source>
        <dbReference type="SAM" id="MobiDB-lite"/>
    </source>
</evidence>
<reference evidence="6" key="1">
    <citation type="submission" date="2021-01" db="EMBL/GenBank/DDBJ databases">
        <authorList>
            <person name="Corre E."/>
            <person name="Pelletier E."/>
            <person name="Niang G."/>
            <person name="Scheremetjew M."/>
            <person name="Finn R."/>
            <person name="Kale V."/>
            <person name="Holt S."/>
            <person name="Cochrane G."/>
            <person name="Meng A."/>
            <person name="Brown T."/>
            <person name="Cohen L."/>
        </authorList>
    </citation>
    <scope>NUCLEOTIDE SEQUENCE</scope>
    <source>
        <strain evidence="6">SoJaBio B1-5/56/2</strain>
    </source>
</reference>
<name>A0A7S4JJX8_9EUKA</name>
<dbReference type="PANTHER" id="PTHR46361:SF3">
    <property type="entry name" value="ELECTRON CARRIER_ PROTEIN DISULFIDE OXIDOREDUCTASE"/>
    <property type="match status" value="1"/>
</dbReference>
<dbReference type="SMART" id="SM00326">
    <property type="entry name" value="SH3"/>
    <property type="match status" value="1"/>
</dbReference>
<evidence type="ECO:0000259" key="4">
    <source>
        <dbReference type="PROSITE" id="PS50002"/>
    </source>
</evidence>
<feature type="domain" description="SH3" evidence="4">
    <location>
        <begin position="3"/>
        <end position="64"/>
    </location>
</feature>
<keyword evidence="1 2" id="KW-0728">SH3 domain</keyword>
<protein>
    <recommendedName>
        <fullName evidence="7">DUF547 domain-containing protein</fullName>
    </recommendedName>
</protein>
<proteinExistence type="predicted"/>
<evidence type="ECO:0000256" key="2">
    <source>
        <dbReference type="PROSITE-ProRule" id="PRU00192"/>
    </source>
</evidence>
<gene>
    <name evidence="6" type="ORF">NAES01612_LOCUS777</name>
</gene>
<dbReference type="InterPro" id="IPR000591">
    <property type="entry name" value="DEP_dom"/>
</dbReference>
<feature type="domain" description="DEP" evidence="5">
    <location>
        <begin position="200"/>
        <end position="255"/>
    </location>
</feature>
<dbReference type="AlphaFoldDB" id="A0A7S4JJX8"/>
<dbReference type="PROSITE" id="PS50186">
    <property type="entry name" value="DEP"/>
    <property type="match status" value="1"/>
</dbReference>